<name>A0A0A8URI3_LEGHA</name>
<dbReference type="InterPro" id="IPR051541">
    <property type="entry name" value="PTS_SugarTrans_NitroReg"/>
</dbReference>
<dbReference type="PROSITE" id="PS51094">
    <property type="entry name" value="PTS_EIIA_TYPE_2"/>
    <property type="match status" value="1"/>
</dbReference>
<proteinExistence type="predicted"/>
<dbReference type="HOGENOM" id="CLU_072531_5_2_6"/>
<dbReference type="EMBL" id="LN681225">
    <property type="protein sequence ID" value="CEK09677.1"/>
    <property type="molecule type" value="Genomic_DNA"/>
</dbReference>
<dbReference type="InterPro" id="IPR002178">
    <property type="entry name" value="PTS_EIIA_type-2_dom"/>
</dbReference>
<evidence type="ECO:0000313" key="2">
    <source>
        <dbReference type="EMBL" id="CEK09677.1"/>
    </source>
</evidence>
<evidence type="ECO:0000313" key="3">
    <source>
        <dbReference type="Proteomes" id="UP000032803"/>
    </source>
</evidence>
<dbReference type="PANTHER" id="PTHR47738">
    <property type="entry name" value="PTS SYSTEM FRUCTOSE-LIKE EIIA COMPONENT-RELATED"/>
    <property type="match status" value="1"/>
</dbReference>
<dbReference type="InterPro" id="IPR016152">
    <property type="entry name" value="PTrfase/Anion_transptr"/>
</dbReference>
<evidence type="ECO:0000259" key="1">
    <source>
        <dbReference type="PROSITE" id="PS51094"/>
    </source>
</evidence>
<dbReference type="RefSeq" id="WP_045105169.1">
    <property type="nucleotide sequence ID" value="NZ_LN681225.1"/>
</dbReference>
<dbReference type="SUPFAM" id="SSF55804">
    <property type="entry name" value="Phoshotransferase/anion transport protein"/>
    <property type="match status" value="1"/>
</dbReference>
<reference evidence="3" key="1">
    <citation type="submission" date="2014-09" db="EMBL/GenBank/DDBJ databases">
        <authorList>
            <person name="Gomez-Valero L."/>
        </authorList>
    </citation>
    <scope>NUCLEOTIDE SEQUENCE [LARGE SCALE GENOMIC DNA]</scope>
    <source>
        <strain evidence="3">ATCC35250</strain>
    </source>
</reference>
<gene>
    <name evidence="2" type="ORF">LHA_0585</name>
</gene>
<dbReference type="STRING" id="449.LHA_0585"/>
<dbReference type="OrthoDB" id="95460at2"/>
<dbReference type="CDD" id="cd00211">
    <property type="entry name" value="PTS_IIA_fru"/>
    <property type="match status" value="1"/>
</dbReference>
<dbReference type="PATRIC" id="fig|449.7.peg.2686"/>
<feature type="domain" description="PTS EIIA type-2" evidence="1">
    <location>
        <begin position="5"/>
        <end position="149"/>
    </location>
</feature>
<keyword evidence="3" id="KW-1185">Reference proteome</keyword>
<dbReference type="AlphaFoldDB" id="A0A0A8URI3"/>
<organism evidence="2 3">
    <name type="scientific">Legionella hackeliae</name>
    <dbReference type="NCBI Taxonomy" id="449"/>
    <lineage>
        <taxon>Bacteria</taxon>
        <taxon>Pseudomonadati</taxon>
        <taxon>Pseudomonadota</taxon>
        <taxon>Gammaproteobacteria</taxon>
        <taxon>Legionellales</taxon>
        <taxon>Legionellaceae</taxon>
        <taxon>Legionella</taxon>
    </lineage>
</organism>
<sequence length="156" mass="17358">MQLCQVIHPSDVCIDSTSHSKTAVLLKISQLLSQTYPELDPQELFDAYWKRECLGSTAIGQGITIPHIRSAAINTPKACVIRLLNPIDFGAEDKQPVDLVIGLVVPQEQVNQHLQLLDAIIKQFSQSSFRDLCRQTMCPNELYQLVSITNSPLETA</sequence>
<dbReference type="KEGG" id="lha:LHA_0585"/>
<accession>A0A0A8URI3</accession>
<dbReference type="GO" id="GO:0030295">
    <property type="term" value="F:protein kinase activator activity"/>
    <property type="evidence" value="ECO:0007669"/>
    <property type="project" value="TreeGrafter"/>
</dbReference>
<dbReference type="Pfam" id="PF00359">
    <property type="entry name" value="PTS_EIIA_2"/>
    <property type="match status" value="1"/>
</dbReference>
<dbReference type="Gene3D" id="3.40.930.10">
    <property type="entry name" value="Mannitol-specific EII, Chain A"/>
    <property type="match status" value="1"/>
</dbReference>
<dbReference type="Proteomes" id="UP000032803">
    <property type="component" value="Chromosome I"/>
</dbReference>
<dbReference type="PANTHER" id="PTHR47738:SF1">
    <property type="entry name" value="NITROGEN REGULATORY PROTEIN"/>
    <property type="match status" value="1"/>
</dbReference>
<protein>
    <submittedName>
        <fullName evidence="2">Putative PTS IIA-like nitrogen-regulatory protein PtsN</fullName>
    </submittedName>
</protein>